<dbReference type="Gene3D" id="1.10.3810.10">
    <property type="entry name" value="Biosynthetic peptidoglycan transglycosylase-like"/>
    <property type="match status" value="1"/>
</dbReference>
<dbReference type="EMBL" id="LNQP01000013">
    <property type="protein sequence ID" value="KSU88889.1"/>
    <property type="molecule type" value="Genomic_DNA"/>
</dbReference>
<dbReference type="InterPro" id="IPR001264">
    <property type="entry name" value="Glyco_trans_51"/>
</dbReference>
<dbReference type="InterPro" id="IPR023346">
    <property type="entry name" value="Lysozyme-like_dom_sf"/>
</dbReference>
<feature type="domain" description="Penicillin-binding protein transpeptidase" evidence="19">
    <location>
        <begin position="318"/>
        <end position="590"/>
    </location>
</feature>
<accession>A0A0V8JP99</accession>
<evidence type="ECO:0000256" key="18">
    <source>
        <dbReference type="SAM" id="Phobius"/>
    </source>
</evidence>
<evidence type="ECO:0000259" key="20">
    <source>
        <dbReference type="Pfam" id="PF00912"/>
    </source>
</evidence>
<dbReference type="Pfam" id="PF00905">
    <property type="entry name" value="Transpeptidase"/>
    <property type="match status" value="1"/>
</dbReference>
<comment type="caution">
    <text evidence="21">The sequence shown here is derived from an EMBL/GenBank/DDBJ whole genome shotgun (WGS) entry which is preliminary data.</text>
</comment>
<dbReference type="GO" id="GO:0008955">
    <property type="term" value="F:peptidoglycan glycosyltransferase activity"/>
    <property type="evidence" value="ECO:0007669"/>
    <property type="project" value="UniProtKB-EC"/>
</dbReference>
<keyword evidence="22" id="KW-1185">Reference proteome</keyword>
<dbReference type="InterPro" id="IPR001460">
    <property type="entry name" value="PCN-bd_Tpept"/>
</dbReference>
<evidence type="ECO:0000256" key="4">
    <source>
        <dbReference type="ARBA" id="ARBA00022645"/>
    </source>
</evidence>
<comment type="catalytic activity">
    <reaction evidence="17">
        <text>[GlcNAc-(1-&gt;4)-Mur2Ac(oyl-L-Ala-gamma-D-Glu-L-Lys-D-Ala-D-Ala)](n)-di-trans,octa-cis-undecaprenyl diphosphate + beta-D-GlcNAc-(1-&gt;4)-Mur2Ac(oyl-L-Ala-gamma-D-Glu-L-Lys-D-Ala-D-Ala)-di-trans,octa-cis-undecaprenyl diphosphate = [GlcNAc-(1-&gt;4)-Mur2Ac(oyl-L-Ala-gamma-D-Glu-L-Lys-D-Ala-D-Ala)](n+1)-di-trans,octa-cis-undecaprenyl diphosphate + di-trans,octa-cis-undecaprenyl diphosphate + H(+)</text>
        <dbReference type="Rhea" id="RHEA:23708"/>
        <dbReference type="Rhea" id="RHEA-COMP:9602"/>
        <dbReference type="Rhea" id="RHEA-COMP:9603"/>
        <dbReference type="ChEBI" id="CHEBI:15378"/>
        <dbReference type="ChEBI" id="CHEBI:58405"/>
        <dbReference type="ChEBI" id="CHEBI:60033"/>
        <dbReference type="ChEBI" id="CHEBI:78435"/>
        <dbReference type="EC" id="2.4.99.28"/>
    </reaction>
</comment>
<keyword evidence="8 18" id="KW-0812">Transmembrane</keyword>
<dbReference type="NCBIfam" id="TIGR02074">
    <property type="entry name" value="PBP_1a_fam"/>
    <property type="match status" value="1"/>
</dbReference>
<evidence type="ECO:0000256" key="6">
    <source>
        <dbReference type="ARBA" id="ARBA00022676"/>
    </source>
</evidence>
<dbReference type="RefSeq" id="WP_025907623.1">
    <property type="nucleotide sequence ID" value="NZ_KQ758633.1"/>
</dbReference>
<evidence type="ECO:0000256" key="12">
    <source>
        <dbReference type="ARBA" id="ARBA00022989"/>
    </source>
</evidence>
<keyword evidence="14" id="KW-0511">Multifunctional enzyme</keyword>
<organism evidence="21 22">
    <name type="scientific">Priestia veravalensis</name>
    <dbReference type="NCBI Taxonomy" id="1414648"/>
    <lineage>
        <taxon>Bacteria</taxon>
        <taxon>Bacillati</taxon>
        <taxon>Bacillota</taxon>
        <taxon>Bacilli</taxon>
        <taxon>Bacillales</taxon>
        <taxon>Bacillaceae</taxon>
        <taxon>Priestia</taxon>
    </lineage>
</organism>
<evidence type="ECO:0000256" key="1">
    <source>
        <dbReference type="ARBA" id="ARBA00007090"/>
    </source>
</evidence>
<evidence type="ECO:0000256" key="3">
    <source>
        <dbReference type="ARBA" id="ARBA00022475"/>
    </source>
</evidence>
<dbReference type="InterPro" id="IPR012338">
    <property type="entry name" value="Beta-lactam/transpept-like"/>
</dbReference>
<name>A0A0V8JP99_9BACI</name>
<evidence type="ECO:0000256" key="2">
    <source>
        <dbReference type="ARBA" id="ARBA00007739"/>
    </source>
</evidence>
<comment type="catalytic activity">
    <reaction evidence="16">
        <text>Preferential cleavage: (Ac)2-L-Lys-D-Ala-|-D-Ala. Also transpeptidation of peptidyl-alanyl moieties that are N-acyl substituents of D-alanine.</text>
        <dbReference type="EC" id="3.4.16.4"/>
    </reaction>
</comment>
<evidence type="ECO:0000313" key="21">
    <source>
        <dbReference type="EMBL" id="KSU88889.1"/>
    </source>
</evidence>
<proteinExistence type="inferred from homology"/>
<dbReference type="GO" id="GO:0009002">
    <property type="term" value="F:serine-type D-Ala-D-Ala carboxypeptidase activity"/>
    <property type="evidence" value="ECO:0007669"/>
    <property type="project" value="UniProtKB-EC"/>
</dbReference>
<feature type="transmembrane region" description="Helical" evidence="18">
    <location>
        <begin position="7"/>
        <end position="34"/>
    </location>
</feature>
<evidence type="ECO:0000313" key="22">
    <source>
        <dbReference type="Proteomes" id="UP000053681"/>
    </source>
</evidence>
<dbReference type="AlphaFoldDB" id="A0A0V8JP99"/>
<evidence type="ECO:0000256" key="9">
    <source>
        <dbReference type="ARBA" id="ARBA00022801"/>
    </source>
</evidence>
<dbReference type="SUPFAM" id="SSF53955">
    <property type="entry name" value="Lysozyme-like"/>
    <property type="match status" value="1"/>
</dbReference>
<comment type="similarity">
    <text evidence="1">In the C-terminal section; belongs to the transpeptidase family.</text>
</comment>
<evidence type="ECO:0000256" key="14">
    <source>
        <dbReference type="ARBA" id="ARBA00023268"/>
    </source>
</evidence>
<evidence type="ECO:0000256" key="16">
    <source>
        <dbReference type="ARBA" id="ARBA00034000"/>
    </source>
</evidence>
<comment type="similarity">
    <text evidence="2">In the N-terminal section; belongs to the glycosyltransferase 51 family.</text>
</comment>
<dbReference type="Proteomes" id="UP000053681">
    <property type="component" value="Unassembled WGS sequence"/>
</dbReference>
<keyword evidence="7" id="KW-0808">Transferase</keyword>
<dbReference type="PANTHER" id="PTHR32282:SF32">
    <property type="entry name" value="PENICILLIN-BINDING PROTEIN 2A"/>
    <property type="match status" value="1"/>
</dbReference>
<keyword evidence="10" id="KW-0133">Cell shape</keyword>
<dbReference type="Gene3D" id="3.40.710.10">
    <property type="entry name" value="DD-peptidase/beta-lactamase superfamily"/>
    <property type="match status" value="1"/>
</dbReference>
<dbReference type="InterPro" id="IPR050396">
    <property type="entry name" value="Glycosyltr_51/Transpeptidase"/>
</dbReference>
<keyword evidence="9" id="KW-0378">Hydrolase</keyword>
<keyword evidence="15" id="KW-0961">Cell wall biogenesis/degradation</keyword>
<keyword evidence="3" id="KW-1003">Cell membrane</keyword>
<protein>
    <submittedName>
        <fullName evidence="21">Penicillin-binding protein</fullName>
    </submittedName>
</protein>
<dbReference type="GO" id="GO:0071555">
    <property type="term" value="P:cell wall organization"/>
    <property type="evidence" value="ECO:0007669"/>
    <property type="project" value="UniProtKB-KW"/>
</dbReference>
<dbReference type="FunFam" id="1.10.3810.10:FF:000001">
    <property type="entry name" value="Penicillin-binding protein 1A"/>
    <property type="match status" value="1"/>
</dbReference>
<keyword evidence="13 18" id="KW-0472">Membrane</keyword>
<gene>
    <name evidence="21" type="ORF">AS180_05155</name>
</gene>
<evidence type="ECO:0000256" key="5">
    <source>
        <dbReference type="ARBA" id="ARBA00022670"/>
    </source>
</evidence>
<dbReference type="InterPro" id="IPR036950">
    <property type="entry name" value="PBP_transglycosylase"/>
</dbReference>
<keyword evidence="5" id="KW-0645">Protease</keyword>
<evidence type="ECO:0000256" key="7">
    <source>
        <dbReference type="ARBA" id="ARBA00022679"/>
    </source>
</evidence>
<evidence type="ECO:0000256" key="8">
    <source>
        <dbReference type="ARBA" id="ARBA00022692"/>
    </source>
</evidence>
<keyword evidence="11" id="KW-0573">Peptidoglycan synthesis</keyword>
<feature type="domain" description="Glycosyl transferase family 51" evidence="20">
    <location>
        <begin position="52"/>
        <end position="227"/>
    </location>
</feature>
<evidence type="ECO:0000256" key="17">
    <source>
        <dbReference type="ARBA" id="ARBA00049902"/>
    </source>
</evidence>
<dbReference type="GO" id="GO:0030288">
    <property type="term" value="C:outer membrane-bounded periplasmic space"/>
    <property type="evidence" value="ECO:0007669"/>
    <property type="project" value="TreeGrafter"/>
</dbReference>
<dbReference type="GO" id="GO:0009252">
    <property type="term" value="P:peptidoglycan biosynthetic process"/>
    <property type="evidence" value="ECO:0007669"/>
    <property type="project" value="UniProtKB-KW"/>
</dbReference>
<keyword evidence="12 18" id="KW-1133">Transmembrane helix</keyword>
<sequence length="711" mass="79489">MYKRALYIFSIVAGILLFALIGYIMILFFGSYVIDEKKFVMNSATKLVDQNGDEITKLYVENRDPVSIEEVPKHVQNAFVAVEDVRFYEHHGIDVKAIGRALYKDILAGSKVEGGSTLTQQLAKNIFLTNDKSWLRKTKEVMVAINLEQRYSKQKILEMYLNQIYFGHGAYGIQAASQLYFNKDVSELTVEEGALLAALPKGPNSYSPILHPEKSIERRNVVLNSMQKADFLSAEEVVRLQGRTLSLDVQQKTKNPAYLTYIDMVIEEAAEKHHISSDDLLRGGYTVTVPMNRDYQETAYELFQQAAYFPGVDEQAQGAFVLMNHRTGGVLSVMGGRDYVQKGLNRVKVKRQPGSTMKPLAVYGPALQESLYKPYSLLSDKKQNFGQYKPQNINGQYAGKVTMYDAIKDSKNIPAVWTLNKLGISTAKAYLTKLDIETEDKGLSIALGGLTEGVTPLQLASAYSTFAQDGEKKEPYFISEIKDQNGDVIAKAEQGTTNVFSNQNAWYMTKMLEAVVKDGTASVGKYEGALAGKTGSTSYAGVKGATRDAWFVGYTPSVVGAVWMGYDRTDNQHYLTKGSSYPSQLFKDILTEAKQETGKVFKKPKGVKDLPDPIRLPIINSLQQELTFQPFGLLTVNLTWEPSEDKRVVYYVYEKQGSERNVIGKVKGKGSYEVERINLFKSPTYYIVPYNSQTKEEGMPSNEVTPTLFSD</sequence>
<evidence type="ECO:0000256" key="13">
    <source>
        <dbReference type="ARBA" id="ARBA00023136"/>
    </source>
</evidence>
<evidence type="ECO:0000256" key="10">
    <source>
        <dbReference type="ARBA" id="ARBA00022960"/>
    </source>
</evidence>
<dbReference type="GO" id="GO:0008658">
    <property type="term" value="F:penicillin binding"/>
    <property type="evidence" value="ECO:0007669"/>
    <property type="project" value="InterPro"/>
</dbReference>
<evidence type="ECO:0000256" key="15">
    <source>
        <dbReference type="ARBA" id="ARBA00023316"/>
    </source>
</evidence>
<dbReference type="GO" id="GO:0006508">
    <property type="term" value="P:proteolysis"/>
    <property type="evidence" value="ECO:0007669"/>
    <property type="project" value="UniProtKB-KW"/>
</dbReference>
<keyword evidence="4" id="KW-0121">Carboxypeptidase</keyword>
<dbReference type="PANTHER" id="PTHR32282">
    <property type="entry name" value="BINDING PROTEIN TRANSPEPTIDASE, PUTATIVE-RELATED"/>
    <property type="match status" value="1"/>
</dbReference>
<reference evidence="21 22" key="1">
    <citation type="submission" date="2015-11" db="EMBL/GenBank/DDBJ databases">
        <title>Bacillus caseinolyticus sp nov.</title>
        <authorList>
            <person name="Dastager S.G."/>
            <person name="Mawlankar R."/>
        </authorList>
    </citation>
    <scope>NUCLEOTIDE SEQUENCE [LARGE SCALE GENOMIC DNA]</scope>
    <source>
        <strain evidence="21 22">SGD-V-76</strain>
    </source>
</reference>
<keyword evidence="6" id="KW-0328">Glycosyltransferase</keyword>
<dbReference type="Pfam" id="PF00912">
    <property type="entry name" value="Transgly"/>
    <property type="match status" value="1"/>
</dbReference>
<dbReference type="SUPFAM" id="SSF56601">
    <property type="entry name" value="beta-lactamase/transpeptidase-like"/>
    <property type="match status" value="1"/>
</dbReference>
<evidence type="ECO:0000259" key="19">
    <source>
        <dbReference type="Pfam" id="PF00905"/>
    </source>
</evidence>
<evidence type="ECO:0000256" key="11">
    <source>
        <dbReference type="ARBA" id="ARBA00022984"/>
    </source>
</evidence>
<dbReference type="GO" id="GO:0008360">
    <property type="term" value="P:regulation of cell shape"/>
    <property type="evidence" value="ECO:0007669"/>
    <property type="project" value="UniProtKB-KW"/>
</dbReference>